<protein>
    <submittedName>
        <fullName evidence="1">Uncharacterized protein</fullName>
    </submittedName>
</protein>
<organism evidence="1 2">
    <name type="scientific">Tuber borchii</name>
    <name type="common">White truffle</name>
    <dbReference type="NCBI Taxonomy" id="42251"/>
    <lineage>
        <taxon>Eukaryota</taxon>
        <taxon>Fungi</taxon>
        <taxon>Dikarya</taxon>
        <taxon>Ascomycota</taxon>
        <taxon>Pezizomycotina</taxon>
        <taxon>Pezizomycetes</taxon>
        <taxon>Pezizales</taxon>
        <taxon>Tuberaceae</taxon>
        <taxon>Tuber</taxon>
    </lineage>
</organism>
<reference evidence="1 2" key="1">
    <citation type="submission" date="2017-04" db="EMBL/GenBank/DDBJ databases">
        <title>Draft genome sequence of Tuber borchii Vittad., a whitish edible truffle.</title>
        <authorList>
            <consortium name="DOE Joint Genome Institute"/>
            <person name="Murat C."/>
            <person name="Kuo A."/>
            <person name="Barry K.W."/>
            <person name="Clum A."/>
            <person name="Dockter R.B."/>
            <person name="Fauchery L."/>
            <person name="Iotti M."/>
            <person name="Kohler A."/>
            <person name="Labutti K."/>
            <person name="Lindquist E.A."/>
            <person name="Lipzen A."/>
            <person name="Ohm R.A."/>
            <person name="Wang M."/>
            <person name="Grigoriev I.V."/>
            <person name="Zambonelli A."/>
            <person name="Martin F.M."/>
        </authorList>
    </citation>
    <scope>NUCLEOTIDE SEQUENCE [LARGE SCALE GENOMIC DNA]</scope>
    <source>
        <strain evidence="1 2">Tbo3840</strain>
    </source>
</reference>
<proteinExistence type="predicted"/>
<evidence type="ECO:0000313" key="1">
    <source>
        <dbReference type="EMBL" id="PUU78325.1"/>
    </source>
</evidence>
<dbReference type="EMBL" id="NESQ01000122">
    <property type="protein sequence ID" value="PUU78325.1"/>
    <property type="molecule type" value="Genomic_DNA"/>
</dbReference>
<dbReference type="AlphaFoldDB" id="A0A2T6ZS65"/>
<accession>A0A2T6ZS65</accession>
<dbReference type="Proteomes" id="UP000244722">
    <property type="component" value="Unassembled WGS sequence"/>
</dbReference>
<keyword evidence="2" id="KW-1185">Reference proteome</keyword>
<comment type="caution">
    <text evidence="1">The sequence shown here is derived from an EMBL/GenBank/DDBJ whole genome shotgun (WGS) entry which is preliminary data.</text>
</comment>
<gene>
    <name evidence="1" type="ORF">B9Z19DRAFT_1065127</name>
</gene>
<name>A0A2T6ZS65_TUBBO</name>
<dbReference type="OrthoDB" id="5425868at2759"/>
<evidence type="ECO:0000313" key="2">
    <source>
        <dbReference type="Proteomes" id="UP000244722"/>
    </source>
</evidence>
<sequence>MNRFLKSPTRFIAAPAERFYHLTHSSRRTPARLVLSVPLDKLEATWSRRSKEQIDQFVNFFQESKDKLFKRSQEEHARIRNHFRGQLKSFSQEDSVLLKDFGAHQKRQEAKAEELILQNRALWNAALEEKTERMKLERKFNVLGALERIVYQAKLQKKVPPSAGIQQGLGKLAQSGEFTEILHQEVQARKLDVMHVMACVDNLYKGIADRTKRNDNISLGRIIVRINKLNDYERAALVIFLKVQDNWQNPIYWRELYMCKGGK</sequence>